<dbReference type="InterPro" id="IPR003151">
    <property type="entry name" value="PIK-rel_kinase_FAT"/>
</dbReference>
<dbReference type="PROSITE" id="PS00915">
    <property type="entry name" value="PI3_4_KINASE_1"/>
    <property type="match status" value="1"/>
</dbReference>
<evidence type="ECO:0000256" key="12">
    <source>
        <dbReference type="ARBA" id="ARBA00048679"/>
    </source>
</evidence>
<keyword evidence="18" id="KW-1185">Reference proteome</keyword>
<evidence type="ECO:0000256" key="13">
    <source>
        <dbReference type="ARBA" id="ARBA00073111"/>
    </source>
</evidence>
<protein>
    <recommendedName>
        <fullName evidence="13">Serine/threonine-protein kinase ATM</fullName>
        <ecNumber evidence="2">2.7.11.1</ecNumber>
    </recommendedName>
</protein>
<dbReference type="InterPro" id="IPR000403">
    <property type="entry name" value="PI3/4_kinase_cat_dom"/>
</dbReference>
<proteinExistence type="predicted"/>
<keyword evidence="6" id="KW-0227">DNA damage</keyword>
<comment type="catalytic activity">
    <reaction evidence="11">
        <text>L-threonyl-[protein] + ATP = O-phospho-L-threonyl-[protein] + ADP + H(+)</text>
        <dbReference type="Rhea" id="RHEA:46608"/>
        <dbReference type="Rhea" id="RHEA-COMP:11060"/>
        <dbReference type="Rhea" id="RHEA-COMP:11605"/>
        <dbReference type="ChEBI" id="CHEBI:15378"/>
        <dbReference type="ChEBI" id="CHEBI:30013"/>
        <dbReference type="ChEBI" id="CHEBI:30616"/>
        <dbReference type="ChEBI" id="CHEBI:61977"/>
        <dbReference type="ChEBI" id="CHEBI:456216"/>
        <dbReference type="EC" id="2.7.11.1"/>
    </reaction>
</comment>
<keyword evidence="9" id="KW-0539">Nucleus</keyword>
<dbReference type="Pfam" id="PF02259">
    <property type="entry name" value="FAT"/>
    <property type="match status" value="1"/>
</dbReference>
<dbReference type="InterPro" id="IPR011009">
    <property type="entry name" value="Kinase-like_dom_sf"/>
</dbReference>
<dbReference type="Pfam" id="PF00454">
    <property type="entry name" value="PI3_PI4_kinase"/>
    <property type="match status" value="1"/>
</dbReference>
<dbReference type="PROSITE" id="PS51190">
    <property type="entry name" value="FATC"/>
    <property type="match status" value="1"/>
</dbReference>
<feature type="domain" description="PI3K/PI4K catalytic" evidence="14">
    <location>
        <begin position="2547"/>
        <end position="2844"/>
    </location>
</feature>
<evidence type="ECO:0000256" key="4">
    <source>
        <dbReference type="ARBA" id="ARBA00022679"/>
    </source>
</evidence>
<dbReference type="FunFam" id="1.10.1070.11:FF:000015">
    <property type="entry name" value="Serine/threonine-protein kinase ATM"/>
    <property type="match status" value="1"/>
</dbReference>
<dbReference type="InterPro" id="IPR014009">
    <property type="entry name" value="PIK_FAT"/>
</dbReference>
<dbReference type="SMART" id="SM01343">
    <property type="entry name" value="FATC"/>
    <property type="match status" value="1"/>
</dbReference>
<dbReference type="InterPro" id="IPR038980">
    <property type="entry name" value="ATM_plant"/>
</dbReference>
<evidence type="ECO:0000256" key="8">
    <source>
        <dbReference type="ARBA" id="ARBA00022840"/>
    </source>
</evidence>
<evidence type="ECO:0000313" key="17">
    <source>
        <dbReference type="EMBL" id="KAF9667869.1"/>
    </source>
</evidence>
<comment type="subcellular location">
    <subcellularLocation>
        <location evidence="1">Nucleus</location>
    </subcellularLocation>
</comment>
<dbReference type="EC" id="2.7.11.1" evidence="2"/>
<evidence type="ECO:0000259" key="15">
    <source>
        <dbReference type="PROSITE" id="PS51189"/>
    </source>
</evidence>
<dbReference type="GO" id="GO:0004674">
    <property type="term" value="F:protein serine/threonine kinase activity"/>
    <property type="evidence" value="ECO:0007669"/>
    <property type="project" value="UniProtKB-KW"/>
</dbReference>
<dbReference type="PANTHER" id="PTHR37079:SF4">
    <property type="entry name" value="SERINE_THREONINE-PROTEIN KINASE ATM"/>
    <property type="match status" value="1"/>
</dbReference>
<dbReference type="PROSITE" id="PS51189">
    <property type="entry name" value="FAT"/>
    <property type="match status" value="1"/>
</dbReference>
<keyword evidence="7" id="KW-0418">Kinase</keyword>
<evidence type="ECO:0000256" key="5">
    <source>
        <dbReference type="ARBA" id="ARBA00022741"/>
    </source>
</evidence>
<dbReference type="PROSITE" id="PS50290">
    <property type="entry name" value="PI3_4_KINASE_3"/>
    <property type="match status" value="1"/>
</dbReference>
<keyword evidence="8" id="KW-0067">ATP-binding</keyword>
<evidence type="ECO:0000256" key="1">
    <source>
        <dbReference type="ARBA" id="ARBA00004123"/>
    </source>
</evidence>
<dbReference type="Pfam" id="PF02260">
    <property type="entry name" value="FATC"/>
    <property type="match status" value="1"/>
</dbReference>
<dbReference type="FunFam" id="3.30.1010.10:FF:000023">
    <property type="entry name" value="Serine/threonine-protein kinase ATM"/>
    <property type="match status" value="1"/>
</dbReference>
<dbReference type="CDD" id="cd05171">
    <property type="entry name" value="PIKKc_ATM"/>
    <property type="match status" value="1"/>
</dbReference>
<dbReference type="InterPro" id="IPR003152">
    <property type="entry name" value="FATC_dom"/>
</dbReference>
<name>A0A835JG29_9ROSI</name>
<dbReference type="InterPro" id="IPR036940">
    <property type="entry name" value="PI3/4_kinase_cat_sf"/>
</dbReference>
<dbReference type="SUPFAM" id="SSF48371">
    <property type="entry name" value="ARM repeat"/>
    <property type="match status" value="2"/>
</dbReference>
<dbReference type="Pfam" id="PF25360">
    <property type="entry name" value="TPR_ATM"/>
    <property type="match status" value="1"/>
</dbReference>
<keyword evidence="3" id="KW-0723">Serine/threonine-protein kinase</keyword>
<accession>A0A835JG29</accession>
<evidence type="ECO:0000256" key="2">
    <source>
        <dbReference type="ARBA" id="ARBA00012513"/>
    </source>
</evidence>
<dbReference type="OrthoDB" id="381190at2759"/>
<evidence type="ECO:0000256" key="6">
    <source>
        <dbReference type="ARBA" id="ARBA00022763"/>
    </source>
</evidence>
<evidence type="ECO:0000256" key="7">
    <source>
        <dbReference type="ARBA" id="ARBA00022777"/>
    </source>
</evidence>
<evidence type="ECO:0000259" key="14">
    <source>
        <dbReference type="PROSITE" id="PS50290"/>
    </source>
</evidence>
<sequence>MVTSRDVQEVVSKLSSDKAKAREEGIKLLNTWLEGGERSIRFCKYLGQNTAKLKPNEIPHSETWPFLVTLLVQCVSSEISSSKRRLPKASFAKTMRVVIQRANDAKFSGKALPLLPVVKTLFNHISDVLSNVPSFQLEYGIILRHLLAVGDYRFHLRNRIYCSLVLLYIEKVATSLDGNDSFQGNTKEEVFRCILTLHSLLENPPGDFPVDVREDIVKGFVQIFSFVREEGKISRKLIECINTYLQKDGPNLGSQSLEIHNAVQQFVFRCWLTTRDRSLKDALILYARLQLNLLRGSADGSSLVEQLLDLVCKELDQSSLSCGSAPRSDATKDCKFGALSGSQRGLIELAALVFYKACVWIAKAPSTEKRVKREPAVVLLKEALMKGKWLWNAAFCCLLRNYYNRMSKDLFLYWLEGISTSFERILSDANMGLAYDGLLWTLRSLQELSSFMLLSDAQSEILSRPSLPSKEFIFTKTLHIDERLSWWNFKNRAKLDCGWEMIWTGLIRGFPTFSNLNSVESSILNEHVVLLLPAAVYALCAGCAPFTHSYRGFYPSNILVDIFEATDDRFKTDEHEQERLCELFECSVEVLSKIHLVSRVEASSSQGHQSGCLPRQFRDLLLHEMEGYILRAVGDKEMEKRPLSDVFFICSLLSNFIYGSVLTRKGEEASPFLSKMSQYLLELLDHAVNLIQGNNNDLQALGCSSSSSDYNFKTTLIASFRSFVFSLIFVKSRDETALDAVLYDALTQSMKRLLKGLAELYNQSSECVRSPHSDPSLPDLPSTDSKLKICGPSGSNSRIMDLELDVTEDTQDVDILPVSGIIGTGLSFSAVKWKLGMISLLSSFHPFLDDVTWDVLFELMENECDIKVCENILYHLCQHLLWSASAKITGLVKTMNSMFEMQASAKLDCFGVVVAACQLLATLLSSNASGKDAALTAWKRESELSLVHLGELVIKIAETGHLDWSGRVKLIDCFCDFVLLSPQIGQTMIERLLIMLQDPDYRVRFSLAQRIGVLFQTWDGHDELSQDICSNFGVAMEVLASGPQPTEKVETVIVTLMHLALHSEKIELEGIGACCTRQSVKAAQLRNQIRQLFVSDAEPSYFMQYCCHWLLPALVLNEDSSNMNWVARVSCQPLAVLVKIHFVPIFSVCIVLHCSKRSGWERGAVVLQSSILSLTELSESERDKLIKKHMVSIVSHVLSLASCALDPAIPFFSRETVARAIQTVVDGFLEMEDYPTSVAVLDKINIFRSDRVFMFLVEMHYKIEAAVHQRHRCHRLAGIEVLVDIIGHRASVSSTFKYLINLIGQFISCDALQDQCCRIISALLNTFKGNSSKDIANVLGEQLQFLVSKLVACCIPTETFGEIGIRAYEVLSLLRQLTVGSDPSLHDYIRELDAFPEMDIFDEIREFHHQLCQDYSPRAHLLKFVKRSLYLPPRLLLCSVQALHKKLLMGEGFQKGRKEKDVMDDMYWHCDPEIVQSIWTLVRLCGSNDASSIRPLVSDFVSKVGIGDPHSVVFHLPVDYGQMKVCQQLRITNPIEVNFNMDTGVSEELLIALLKLLMKYLMDDSVRIVDLTSQSLRGILSTERGQRALSSFGSYEKSLIEIHSKGVNIELVEKLVLDIEKRYRAEAISLEESMLWETRNKTFQMWICPLVYSLVNYCNDVILRLCQDIMFLKAEVAELLFPSVIIDLAFQKDIDVDLHKLISLQVQEHILTESNELIKSVQVFLNALNELRLCHVMEKSSLRQSKRENSLAASSSMVMTTSSWDKVYWLTIDYLVVSKSAVICGSYFTAMMYVEHWCEEHFNGLMLGSPDFSHLDVLLNHIEILMSAVTHINEPDSLYGIIQSHKLTSQAATFEHEGNWSKALEYYDLQIRSNPLLQMDGGSGTLSAGHTQLGTHLSLSASEEEMRQRKPYKGLIRSLQQIGCTHVLDLYCQGLTYRKDQFHYDLEFIELQYEAAWRAGNWDLSLHFVGANSPSRPDVKSDHFNEKLHGCLRAFQEGDFDEFHRKLRGSKQELVHSVSCASEESTEYIYSTVIKLQILYHLGMAWHIRWETSQFERAEFYPGKRQSFSEPVIPTMEQLSWLNVDWNSILERSQLHMNLLEPFIAFRRVLLQILRCNECMTEHLLQSASTLRKGSRFSQSTAFLHEFKLASAGTGEQYSTLYWLGRLEEAKLLRAQGQHEMAISLAKYISQNCHSNEESSDVYRLVGKWLAETRSSNSRTILEKYLKPAVSVAEAHNINNKKSIERQSQAHFHLAHYADALFKSCEERLTSSEWQAAMRLRKHKAAELEALVKQLRSSTKGEKNDYSVKILELQKQLAMDKEEAEKLKDDRDNFLCLALEGYKRCLVIGDKYDVRVVFRLVSLWFSLSSRQNVINNMLDTINEAQSYKFVPLVYQIASRMGSSKDSLGPHNFQFALASLLKKMAIDHPYHTIFQLLALANGDRIKDKQRSRNSFVVDMDKITAAKRLLEELVSYHGAIIGQMKQMVEIYIKLAELETKKEDTNKRVSLPREIRSVRQLELVPVVTATFPVDRDCHYHEGSFPHFKGLADSVRIMNGINAPKVVECHGSDGQKYRQLAKSGNDDLRQDAVMEQFFGLVNTFLQNNRDTWKRRLGVRTYKVVPFTPSAGVLEWVNGTFPLGEYLIGSARNGGAHGRYGEKDKGKAFRVVCQNFRPVMHHFFLERFLQPADWFEKRLAYTRSVSASSMVGYIVGLGDRHAMNILIDQATAEVVHIDLGVAFEQGLMLKTPERVPFRLTRDIVDGMGVTGVEGVFRRCCEETLSVMRTNKEALLTIVEVFIYDPLYKWALSPLKALQRQKETDDDLETSLEDSQDQHEGNKDAARALMRVRQKLDGYEEGELRSVNGQVQQLIQDAIDPERLCQLFAGWGAWM</sequence>
<organism evidence="17 18">
    <name type="scientific">Salix dunnii</name>
    <dbReference type="NCBI Taxonomy" id="1413687"/>
    <lineage>
        <taxon>Eukaryota</taxon>
        <taxon>Viridiplantae</taxon>
        <taxon>Streptophyta</taxon>
        <taxon>Embryophyta</taxon>
        <taxon>Tracheophyta</taxon>
        <taxon>Spermatophyta</taxon>
        <taxon>Magnoliopsida</taxon>
        <taxon>eudicotyledons</taxon>
        <taxon>Gunneridae</taxon>
        <taxon>Pentapetalae</taxon>
        <taxon>rosids</taxon>
        <taxon>fabids</taxon>
        <taxon>Malpighiales</taxon>
        <taxon>Salicaceae</taxon>
        <taxon>Saliceae</taxon>
        <taxon>Salix</taxon>
    </lineage>
</organism>
<dbReference type="PANTHER" id="PTHR37079">
    <property type="entry name" value="SERINE/THREONINE-PROTEIN KINASE ATM"/>
    <property type="match status" value="1"/>
</dbReference>
<dbReference type="GO" id="GO:0005524">
    <property type="term" value="F:ATP binding"/>
    <property type="evidence" value="ECO:0007669"/>
    <property type="project" value="UniProtKB-KW"/>
</dbReference>
<feature type="domain" description="FATC" evidence="16">
    <location>
        <begin position="2857"/>
        <end position="2889"/>
    </location>
</feature>
<evidence type="ECO:0000259" key="16">
    <source>
        <dbReference type="PROSITE" id="PS51190"/>
    </source>
</evidence>
<comment type="catalytic activity">
    <reaction evidence="12">
        <text>L-seryl-[protein] + ATP = O-phospho-L-seryl-[protein] + ADP + H(+)</text>
        <dbReference type="Rhea" id="RHEA:17989"/>
        <dbReference type="Rhea" id="RHEA-COMP:9863"/>
        <dbReference type="Rhea" id="RHEA-COMP:11604"/>
        <dbReference type="ChEBI" id="CHEBI:15378"/>
        <dbReference type="ChEBI" id="CHEBI:29999"/>
        <dbReference type="ChEBI" id="CHEBI:30616"/>
        <dbReference type="ChEBI" id="CHEBI:83421"/>
        <dbReference type="ChEBI" id="CHEBI:456216"/>
        <dbReference type="EC" id="2.7.11.1"/>
    </reaction>
</comment>
<dbReference type="InterPro" id="IPR018936">
    <property type="entry name" value="PI3/4_kinase_CS"/>
</dbReference>
<evidence type="ECO:0000256" key="11">
    <source>
        <dbReference type="ARBA" id="ARBA00047899"/>
    </source>
</evidence>
<dbReference type="EMBL" id="JADGMS010000015">
    <property type="protein sequence ID" value="KAF9667869.1"/>
    <property type="molecule type" value="Genomic_DNA"/>
</dbReference>
<reference evidence="17 18" key="1">
    <citation type="submission" date="2020-10" db="EMBL/GenBank/DDBJ databases">
        <title>Plant Genome Project.</title>
        <authorList>
            <person name="Zhang R.-G."/>
        </authorList>
    </citation>
    <scope>NUCLEOTIDE SEQUENCE [LARGE SCALE GENOMIC DNA]</scope>
    <source>
        <strain evidence="17">FAFU-HL-1</strain>
        <tissue evidence="17">Leaf</tissue>
    </source>
</reference>
<dbReference type="GO" id="GO:0005634">
    <property type="term" value="C:nucleus"/>
    <property type="evidence" value="ECO:0007669"/>
    <property type="project" value="UniProtKB-SubCell"/>
</dbReference>
<dbReference type="InterPro" id="IPR044107">
    <property type="entry name" value="PIKKc_ATM"/>
</dbReference>
<keyword evidence="10" id="KW-0131">Cell cycle</keyword>
<dbReference type="GO" id="GO:0006281">
    <property type="term" value="P:DNA repair"/>
    <property type="evidence" value="ECO:0007669"/>
    <property type="project" value="InterPro"/>
</dbReference>
<keyword evidence="5" id="KW-0547">Nucleotide-binding</keyword>
<evidence type="ECO:0000256" key="3">
    <source>
        <dbReference type="ARBA" id="ARBA00022527"/>
    </source>
</evidence>
<evidence type="ECO:0000313" key="18">
    <source>
        <dbReference type="Proteomes" id="UP000657918"/>
    </source>
</evidence>
<comment type="caution">
    <text evidence="17">The sequence shown here is derived from an EMBL/GenBank/DDBJ whole genome shotgun (WGS) entry which is preliminary data.</text>
</comment>
<evidence type="ECO:0000256" key="9">
    <source>
        <dbReference type="ARBA" id="ARBA00023242"/>
    </source>
</evidence>
<dbReference type="InterPro" id="IPR016024">
    <property type="entry name" value="ARM-type_fold"/>
</dbReference>
<dbReference type="Proteomes" id="UP000657918">
    <property type="component" value="Unassembled WGS sequence"/>
</dbReference>
<evidence type="ECO:0000256" key="10">
    <source>
        <dbReference type="ARBA" id="ARBA00023306"/>
    </source>
</evidence>
<dbReference type="Gene3D" id="3.30.1010.10">
    <property type="entry name" value="Phosphatidylinositol 3-kinase Catalytic Subunit, Chain A, domain 4"/>
    <property type="match status" value="1"/>
</dbReference>
<dbReference type="Gene3D" id="1.10.1070.11">
    <property type="entry name" value="Phosphatidylinositol 3-/4-kinase, catalytic domain"/>
    <property type="match status" value="1"/>
</dbReference>
<feature type="domain" description="FAT" evidence="15">
    <location>
        <begin position="1776"/>
        <end position="2441"/>
    </location>
</feature>
<dbReference type="InterPro" id="IPR057445">
    <property type="entry name" value="ATM_TPR"/>
</dbReference>
<dbReference type="SMART" id="SM00146">
    <property type="entry name" value="PI3Kc"/>
    <property type="match status" value="1"/>
</dbReference>
<gene>
    <name evidence="17" type="ORF">SADUNF_Sadunf15G0068100</name>
</gene>
<dbReference type="SUPFAM" id="SSF56112">
    <property type="entry name" value="Protein kinase-like (PK-like)"/>
    <property type="match status" value="1"/>
</dbReference>
<keyword evidence="4" id="KW-0808">Transferase</keyword>